<dbReference type="SFLD" id="SFLDG01386">
    <property type="entry name" value="main_SPASM_domain-containing"/>
    <property type="match status" value="1"/>
</dbReference>
<keyword evidence="5" id="KW-0408">Iron</keyword>
<dbReference type="Pfam" id="PF04055">
    <property type="entry name" value="Radical_SAM"/>
    <property type="match status" value="1"/>
</dbReference>
<reference evidence="8 9" key="1">
    <citation type="submission" date="2017-08" db="EMBL/GenBank/DDBJ databases">
        <title>Infants hospitalized years apart are colonized by the same room-sourced microbial strains.</title>
        <authorList>
            <person name="Brooks B."/>
            <person name="Olm M.R."/>
            <person name="Firek B.A."/>
            <person name="Baker R."/>
            <person name="Thomas B.C."/>
            <person name="Morowitz M.J."/>
            <person name="Banfield J.F."/>
        </authorList>
    </citation>
    <scope>NUCLEOTIDE SEQUENCE [LARGE SCALE GENOMIC DNA]</scope>
    <source>
        <strain evidence="8">S2_003_000_R2_14</strain>
    </source>
</reference>
<dbReference type="PANTHER" id="PTHR11228">
    <property type="entry name" value="RADICAL SAM DOMAIN PROTEIN"/>
    <property type="match status" value="1"/>
</dbReference>
<dbReference type="SFLD" id="SFLDS00029">
    <property type="entry name" value="Radical_SAM"/>
    <property type="match status" value="1"/>
</dbReference>
<dbReference type="InterPro" id="IPR013785">
    <property type="entry name" value="Aldolase_TIM"/>
</dbReference>
<evidence type="ECO:0000256" key="2">
    <source>
        <dbReference type="ARBA" id="ARBA00022485"/>
    </source>
</evidence>
<organism evidence="8 9">
    <name type="scientific">Archangium gephyra</name>
    <dbReference type="NCBI Taxonomy" id="48"/>
    <lineage>
        <taxon>Bacteria</taxon>
        <taxon>Pseudomonadati</taxon>
        <taxon>Myxococcota</taxon>
        <taxon>Myxococcia</taxon>
        <taxon>Myxococcales</taxon>
        <taxon>Cystobacterineae</taxon>
        <taxon>Archangiaceae</taxon>
        <taxon>Archangium</taxon>
    </lineage>
</organism>
<evidence type="ECO:0000259" key="7">
    <source>
        <dbReference type="PROSITE" id="PS51918"/>
    </source>
</evidence>
<dbReference type="PANTHER" id="PTHR11228:SF7">
    <property type="entry name" value="PQQA PEPTIDE CYCLASE"/>
    <property type="match status" value="1"/>
</dbReference>
<accession>A0A2W5VFS3</accession>
<name>A0A2W5VFS3_9BACT</name>
<proteinExistence type="predicted"/>
<dbReference type="PROSITE" id="PS51918">
    <property type="entry name" value="RADICAL_SAM"/>
    <property type="match status" value="1"/>
</dbReference>
<gene>
    <name evidence="8" type="ORF">DI536_09240</name>
</gene>
<evidence type="ECO:0000256" key="1">
    <source>
        <dbReference type="ARBA" id="ARBA00001966"/>
    </source>
</evidence>
<evidence type="ECO:0000256" key="4">
    <source>
        <dbReference type="ARBA" id="ARBA00022723"/>
    </source>
</evidence>
<dbReference type="InterPro" id="IPR007197">
    <property type="entry name" value="rSAM"/>
</dbReference>
<evidence type="ECO:0000256" key="6">
    <source>
        <dbReference type="ARBA" id="ARBA00023014"/>
    </source>
</evidence>
<comment type="cofactor">
    <cofactor evidence="1">
        <name>[4Fe-4S] cluster</name>
        <dbReference type="ChEBI" id="CHEBI:49883"/>
    </cofactor>
</comment>
<dbReference type="PIRSF" id="PIRSF037420">
    <property type="entry name" value="PQQ_syn_pqqE"/>
    <property type="match status" value="1"/>
</dbReference>
<dbReference type="GO" id="GO:0046872">
    <property type="term" value="F:metal ion binding"/>
    <property type="evidence" value="ECO:0007669"/>
    <property type="project" value="UniProtKB-KW"/>
</dbReference>
<keyword evidence="6" id="KW-0411">Iron-sulfur</keyword>
<dbReference type="GO" id="GO:0051539">
    <property type="term" value="F:4 iron, 4 sulfur cluster binding"/>
    <property type="evidence" value="ECO:0007669"/>
    <property type="project" value="UniProtKB-KW"/>
</dbReference>
<keyword evidence="3" id="KW-0949">S-adenosyl-L-methionine</keyword>
<protein>
    <recommendedName>
        <fullName evidence="7">Radical SAM core domain-containing protein</fullName>
    </recommendedName>
</protein>
<evidence type="ECO:0000256" key="3">
    <source>
        <dbReference type="ARBA" id="ARBA00022691"/>
    </source>
</evidence>
<dbReference type="AlphaFoldDB" id="A0A2W5VFS3"/>
<dbReference type="InterPro" id="IPR058240">
    <property type="entry name" value="rSAM_sf"/>
</dbReference>
<dbReference type="GO" id="GO:0003824">
    <property type="term" value="F:catalytic activity"/>
    <property type="evidence" value="ECO:0007669"/>
    <property type="project" value="InterPro"/>
</dbReference>
<evidence type="ECO:0000256" key="5">
    <source>
        <dbReference type="ARBA" id="ARBA00023004"/>
    </source>
</evidence>
<sequence length="386" mass="43636">MGEQIPRRTLADFVKEQKLRSRRAPMQGTLETTFRCNLKCVHCYVNKAVGDAEERARELPTERVLKLIDEIADAGCLELLLTGGEVLVRPDFEEVYLHALKRGLLVIVFTNGTMVTERLANFFAEHKPLRIEISLYGMTPETYERVTDVPGSWEKCMRGIELLLARDVPMKLKTMVLTWNMHELEAMRAFAAERGLEFRYDGFLNPRVDCGSNRNGELQVDPEALLALDLKDPERMQSFKQFCERFVTKDKVEPRERVYNCGAGQTSFTVEPSGKLQLCQLSRRASFDLKTGSFDTGWNEVFPALREKKWQSNAVCRSCNLTSLCANCPGAAEMETGSLEGVIEGFCRATHLRAWAVLKEKSGHKRDGSCCLAKPREEALVQLGTP</sequence>
<dbReference type="SFLD" id="SFLDG01067">
    <property type="entry name" value="SPASM/twitch_domain_containing"/>
    <property type="match status" value="1"/>
</dbReference>
<dbReference type="Proteomes" id="UP000249061">
    <property type="component" value="Unassembled WGS sequence"/>
</dbReference>
<dbReference type="InterPro" id="IPR017200">
    <property type="entry name" value="PqqE-like"/>
</dbReference>
<dbReference type="EMBL" id="QFQP01000006">
    <property type="protein sequence ID" value="PZR14954.1"/>
    <property type="molecule type" value="Genomic_DNA"/>
</dbReference>
<dbReference type="SUPFAM" id="SSF102114">
    <property type="entry name" value="Radical SAM enzymes"/>
    <property type="match status" value="1"/>
</dbReference>
<dbReference type="InterPro" id="IPR023885">
    <property type="entry name" value="4Fe4S-binding_SPASM_dom"/>
</dbReference>
<dbReference type="InterPro" id="IPR050377">
    <property type="entry name" value="Radical_SAM_PqqE_MftC-like"/>
</dbReference>
<dbReference type="CDD" id="cd01335">
    <property type="entry name" value="Radical_SAM"/>
    <property type="match status" value="1"/>
</dbReference>
<dbReference type="NCBIfam" id="TIGR04085">
    <property type="entry name" value="rSAM_more_4Fe4S"/>
    <property type="match status" value="1"/>
</dbReference>
<feature type="domain" description="Radical SAM core" evidence="7">
    <location>
        <begin position="22"/>
        <end position="244"/>
    </location>
</feature>
<keyword evidence="2" id="KW-0004">4Fe-4S</keyword>
<evidence type="ECO:0000313" key="8">
    <source>
        <dbReference type="EMBL" id="PZR14954.1"/>
    </source>
</evidence>
<comment type="caution">
    <text evidence="8">The sequence shown here is derived from an EMBL/GenBank/DDBJ whole genome shotgun (WGS) entry which is preliminary data.</text>
</comment>
<evidence type="ECO:0000313" key="9">
    <source>
        <dbReference type="Proteomes" id="UP000249061"/>
    </source>
</evidence>
<keyword evidence="4" id="KW-0479">Metal-binding</keyword>
<dbReference type="Gene3D" id="3.20.20.70">
    <property type="entry name" value="Aldolase class I"/>
    <property type="match status" value="1"/>
</dbReference>